<organism evidence="1 2">
    <name type="scientific">Bifidobacterium jacchi</name>
    <dbReference type="NCBI Taxonomy" id="2490545"/>
    <lineage>
        <taxon>Bacteria</taxon>
        <taxon>Bacillati</taxon>
        <taxon>Actinomycetota</taxon>
        <taxon>Actinomycetes</taxon>
        <taxon>Bifidobacteriales</taxon>
        <taxon>Bifidobacteriaceae</taxon>
        <taxon>Bifidobacterium</taxon>
    </lineage>
</organism>
<dbReference type="Gene3D" id="1.10.10.1150">
    <property type="entry name" value="Coenzyme PQQ synthesis protein D (PqqD)"/>
    <property type="match status" value="1"/>
</dbReference>
<dbReference type="InterPro" id="IPR041881">
    <property type="entry name" value="PqqD_sf"/>
</dbReference>
<dbReference type="Proteomes" id="UP000326336">
    <property type="component" value="Unassembled WGS sequence"/>
</dbReference>
<dbReference type="InterPro" id="IPR008792">
    <property type="entry name" value="PQQD"/>
</dbReference>
<dbReference type="AlphaFoldDB" id="A0A5N5RJC1"/>
<reference evidence="1 2" key="1">
    <citation type="journal article" date="2019" name="Int. J. Syst. Evol. Microbiol.">
        <title>Bifidobacterium jacchi sp. nov., isolated from the faeces of a baby common marmoset (Callithrix jacchus).</title>
        <authorList>
            <person name="Modesto M."/>
            <person name="Watanabe K."/>
            <person name="Arita M."/>
            <person name="Satti M."/>
            <person name="Oki K."/>
            <person name="Sciavilla P."/>
            <person name="Patavino C."/>
            <person name="Camma C."/>
            <person name="Michelini S."/>
            <person name="Sgorbati B."/>
            <person name="Mattarelli P."/>
        </authorList>
    </citation>
    <scope>NUCLEOTIDE SEQUENCE [LARGE SCALE GENOMIC DNA]</scope>
    <source>
        <strain evidence="1 2">MRM 9.3</strain>
    </source>
</reference>
<dbReference type="Pfam" id="PF05402">
    <property type="entry name" value="PqqD"/>
    <property type="match status" value="1"/>
</dbReference>
<protein>
    <submittedName>
        <fullName evidence="1">PqqD family protein</fullName>
    </submittedName>
</protein>
<comment type="caution">
    <text evidence="1">The sequence shown here is derived from an EMBL/GenBank/DDBJ whole genome shotgun (WGS) entry which is preliminary data.</text>
</comment>
<evidence type="ECO:0000313" key="1">
    <source>
        <dbReference type="EMBL" id="KAB5607394.1"/>
    </source>
</evidence>
<keyword evidence="2" id="KW-1185">Reference proteome</keyword>
<dbReference type="EMBL" id="RQSP01000012">
    <property type="protein sequence ID" value="KAB5607394.1"/>
    <property type="molecule type" value="Genomic_DNA"/>
</dbReference>
<accession>A0A5N5RJC1</accession>
<dbReference type="OrthoDB" id="9795908at2"/>
<evidence type="ECO:0000313" key="2">
    <source>
        <dbReference type="Proteomes" id="UP000326336"/>
    </source>
</evidence>
<sequence>MRLKDGFVLRDVAGQTVVIATGEASEHFHGMIKLNDTGKAIWQGLAAGKTEAEIASDLTHDFDVDESRAASDVKAFVERMNEQGFLA</sequence>
<name>A0A5N5RJC1_9BIFI</name>
<gene>
    <name evidence="1" type="ORF">EHS19_04915</name>
</gene>
<dbReference type="RefSeq" id="WP_151916670.1">
    <property type="nucleotide sequence ID" value="NZ_RQSP01000012.1"/>
</dbReference>
<proteinExistence type="predicted"/>